<reference evidence="1 2" key="1">
    <citation type="submission" date="2023-03" db="EMBL/GenBank/DDBJ databases">
        <title>High recombination rates correlate with genetic variation in Cardiocondyla obscurior ants.</title>
        <authorList>
            <person name="Errbii M."/>
        </authorList>
    </citation>
    <scope>NUCLEOTIDE SEQUENCE [LARGE SCALE GENOMIC DNA]</scope>
    <source>
        <strain evidence="1">Alpha-2009</strain>
        <tissue evidence="1">Whole body</tissue>
    </source>
</reference>
<proteinExistence type="predicted"/>
<dbReference type="EMBL" id="JADYXP020000003">
    <property type="protein sequence ID" value="KAL0128243.1"/>
    <property type="molecule type" value="Genomic_DNA"/>
</dbReference>
<gene>
    <name evidence="1" type="ORF">PUN28_003477</name>
</gene>
<keyword evidence="2" id="KW-1185">Reference proteome</keyword>
<dbReference type="AlphaFoldDB" id="A0AAW2GL05"/>
<evidence type="ECO:0000313" key="2">
    <source>
        <dbReference type="Proteomes" id="UP001430953"/>
    </source>
</evidence>
<comment type="caution">
    <text evidence="1">The sequence shown here is derived from an EMBL/GenBank/DDBJ whole genome shotgun (WGS) entry which is preliminary data.</text>
</comment>
<name>A0AAW2GL05_9HYME</name>
<dbReference type="Proteomes" id="UP001430953">
    <property type="component" value="Unassembled WGS sequence"/>
</dbReference>
<protein>
    <submittedName>
        <fullName evidence="1">Uncharacterized protein</fullName>
    </submittedName>
</protein>
<accession>A0AAW2GL05</accession>
<evidence type="ECO:0000313" key="1">
    <source>
        <dbReference type="EMBL" id="KAL0128243.1"/>
    </source>
</evidence>
<organism evidence="1 2">
    <name type="scientific">Cardiocondyla obscurior</name>
    <dbReference type="NCBI Taxonomy" id="286306"/>
    <lineage>
        <taxon>Eukaryota</taxon>
        <taxon>Metazoa</taxon>
        <taxon>Ecdysozoa</taxon>
        <taxon>Arthropoda</taxon>
        <taxon>Hexapoda</taxon>
        <taxon>Insecta</taxon>
        <taxon>Pterygota</taxon>
        <taxon>Neoptera</taxon>
        <taxon>Endopterygota</taxon>
        <taxon>Hymenoptera</taxon>
        <taxon>Apocrita</taxon>
        <taxon>Aculeata</taxon>
        <taxon>Formicoidea</taxon>
        <taxon>Formicidae</taxon>
        <taxon>Myrmicinae</taxon>
        <taxon>Cardiocondyla</taxon>
    </lineage>
</organism>
<sequence length="95" mass="11487">MHLVTFKDRYIFRFFNILHVILTGNNFNNRGFINKKIFAEQRLININNYMSNKVYHFAINYLSLRSSCELNNSRRSVGLPRIYLTHQFDCFVEIY</sequence>